<name>A0A0J9XF39_GEOCN</name>
<protein>
    <submittedName>
        <fullName evidence="4">Similar to Saccharomyces cerevisiae YJL090C DPB11 DNA replication initiation protein</fullName>
    </submittedName>
</protein>
<dbReference type="InterPro" id="IPR001357">
    <property type="entry name" value="BRCT_dom"/>
</dbReference>
<proteinExistence type="predicted"/>
<dbReference type="EMBL" id="CCBN010000011">
    <property type="protein sequence ID" value="CDO55518.1"/>
    <property type="molecule type" value="Genomic_DNA"/>
</dbReference>
<feature type="domain" description="BRCT" evidence="3">
    <location>
        <begin position="83"/>
        <end position="172"/>
    </location>
</feature>
<feature type="compositionally biased region" description="Basic residues" evidence="2">
    <location>
        <begin position="629"/>
        <end position="639"/>
    </location>
</feature>
<feature type="compositionally biased region" description="Basic and acidic residues" evidence="2">
    <location>
        <begin position="257"/>
        <end position="274"/>
    </location>
</feature>
<dbReference type="PANTHER" id="PTHR13561:SF20">
    <property type="entry name" value="DNA TOPOISOMERASE 2-BINDING PROTEIN 1"/>
    <property type="match status" value="1"/>
</dbReference>
<dbReference type="SUPFAM" id="SSF52113">
    <property type="entry name" value="BRCT domain"/>
    <property type="match status" value="4"/>
</dbReference>
<dbReference type="GO" id="GO:0006270">
    <property type="term" value="P:DNA replication initiation"/>
    <property type="evidence" value="ECO:0007669"/>
    <property type="project" value="TreeGrafter"/>
</dbReference>
<dbReference type="PANTHER" id="PTHR13561">
    <property type="entry name" value="DNA REPLICATION REGULATOR DPB11-RELATED"/>
    <property type="match status" value="1"/>
</dbReference>
<dbReference type="CDD" id="cd17731">
    <property type="entry name" value="BRCT_TopBP1_rpt2_like"/>
    <property type="match status" value="1"/>
</dbReference>
<dbReference type="InterPro" id="IPR036420">
    <property type="entry name" value="BRCT_dom_sf"/>
</dbReference>
<feature type="region of interest" description="Disordered" evidence="2">
    <location>
        <begin position="555"/>
        <end position="575"/>
    </location>
</feature>
<dbReference type="GO" id="GO:0033314">
    <property type="term" value="P:mitotic DNA replication checkpoint signaling"/>
    <property type="evidence" value="ECO:0007669"/>
    <property type="project" value="TreeGrafter"/>
</dbReference>
<sequence length="639" mass="71963">MLTSPKQEGTIKKNITSMGGLVSNSLTSHTKYLVVCSTNTTKYRHAVKCRPDIIFVTTNFIDSVHKRWVEGEDIDILSELKKGLTKPFTNLIVCITNIDSQDERTRLGKLITENGGVYDSSLRKSSTHLITPSGAGRKVEGAIKWKQEVVDPRWVEDCLKRNARLEERYYSLSVAKEKRGLNAFGSLPDPDASLLPEHYFDENLTTVTKSKLKARKKNDNVWQEVIDTLPKERPAQQKKNVSEWDNTYFVRGEMDEEEKKDQEKKRKAAEQEEHEVKRRKKAIEEERSVIDLTTGIFDNIVFAFLGYKPQQVKQLTTIVVSHNGTTSADVHAPEVTHLVVNSMADPDQVNLQLQGLSSSVIVATEWFIERSLFQKEFICDVWGTFVSYRKIPELQNLSISISGFTGVELLHVEKLIRLLGAKFEPTFTPNQQVLISKPKSSKFDYALKWRVPIVSADWLWECAKTGTSVPLSAEWVLDEVNRDGTVLIGKLPEEEPTEKPKSHCIEATEEIGVEPTKKKRITTAVNGGLADIITSRLAATISQENGRRFVGKAKISSTSGNNSLHQSSFGSEPVTRGEDVVATQISYLDQDSLKDRQTIMNMLGAHYYAEESAPIEETRPLQDANPNRTSRRKPSGRNI</sequence>
<dbReference type="Pfam" id="PF00533">
    <property type="entry name" value="BRCT"/>
    <property type="match status" value="1"/>
</dbReference>
<comment type="caution">
    <text evidence="4">The sequence shown here is derived from an EMBL/GenBank/DDBJ whole genome shotgun (WGS) entry which is preliminary data.</text>
</comment>
<evidence type="ECO:0000259" key="3">
    <source>
        <dbReference type="PROSITE" id="PS50172"/>
    </source>
</evidence>
<reference evidence="4" key="1">
    <citation type="submission" date="2014-03" db="EMBL/GenBank/DDBJ databases">
        <authorList>
            <person name="Casaregola S."/>
        </authorList>
    </citation>
    <scope>NUCLEOTIDE SEQUENCE [LARGE SCALE GENOMIC DNA]</scope>
    <source>
        <strain evidence="4">CLIB 918</strain>
    </source>
</reference>
<evidence type="ECO:0000256" key="2">
    <source>
        <dbReference type="SAM" id="MobiDB-lite"/>
    </source>
</evidence>
<organism evidence="4 5">
    <name type="scientific">Geotrichum candidum</name>
    <name type="common">Oospora lactis</name>
    <name type="synonym">Dipodascus geotrichum</name>
    <dbReference type="NCBI Taxonomy" id="1173061"/>
    <lineage>
        <taxon>Eukaryota</taxon>
        <taxon>Fungi</taxon>
        <taxon>Dikarya</taxon>
        <taxon>Ascomycota</taxon>
        <taxon>Saccharomycotina</taxon>
        <taxon>Dipodascomycetes</taxon>
        <taxon>Dipodascales</taxon>
        <taxon>Dipodascaceae</taxon>
        <taxon>Geotrichum</taxon>
    </lineage>
</organism>
<feature type="compositionally biased region" description="Polar residues" evidence="2">
    <location>
        <begin position="555"/>
        <end position="570"/>
    </location>
</feature>
<accession>A0A0J9XF39</accession>
<dbReference type="GO" id="GO:0007095">
    <property type="term" value="P:mitotic G2 DNA damage checkpoint signaling"/>
    <property type="evidence" value="ECO:0007669"/>
    <property type="project" value="TreeGrafter"/>
</dbReference>
<feature type="domain" description="BRCT" evidence="3">
    <location>
        <begin position="389"/>
        <end position="476"/>
    </location>
</feature>
<evidence type="ECO:0000313" key="4">
    <source>
        <dbReference type="EMBL" id="CDO55518.1"/>
    </source>
</evidence>
<feature type="domain" description="BRCT" evidence="3">
    <location>
        <begin position="1"/>
        <end position="69"/>
    </location>
</feature>
<dbReference type="Gene3D" id="3.40.50.10190">
    <property type="entry name" value="BRCT domain"/>
    <property type="match status" value="4"/>
</dbReference>
<dbReference type="STRING" id="1173061.A0A0J9XF39"/>
<dbReference type="AlphaFoldDB" id="A0A0J9XF39"/>
<keyword evidence="5" id="KW-1185">Reference proteome</keyword>
<dbReference type="InterPro" id="IPR059215">
    <property type="entry name" value="BRCT2_TopBP1-like"/>
</dbReference>
<dbReference type="Proteomes" id="UP000242525">
    <property type="component" value="Unassembled WGS sequence"/>
</dbReference>
<dbReference type="Pfam" id="PF12738">
    <property type="entry name" value="PTCB-BRCT"/>
    <property type="match status" value="2"/>
</dbReference>
<feature type="domain" description="BRCT" evidence="3">
    <location>
        <begin position="292"/>
        <end position="369"/>
    </location>
</feature>
<dbReference type="CDD" id="cd17723">
    <property type="entry name" value="BRCT_Rad4_rpt4"/>
    <property type="match status" value="1"/>
</dbReference>
<feature type="region of interest" description="Disordered" evidence="2">
    <location>
        <begin position="615"/>
        <end position="639"/>
    </location>
</feature>
<gene>
    <name evidence="4" type="ORF">BN980_GECA11s02441g</name>
</gene>
<feature type="region of interest" description="Disordered" evidence="2">
    <location>
        <begin position="253"/>
        <end position="274"/>
    </location>
</feature>
<dbReference type="SMART" id="SM00292">
    <property type="entry name" value="BRCT"/>
    <property type="match status" value="3"/>
</dbReference>
<dbReference type="PROSITE" id="PS50172">
    <property type="entry name" value="BRCT"/>
    <property type="match status" value="4"/>
</dbReference>
<evidence type="ECO:0000256" key="1">
    <source>
        <dbReference type="ARBA" id="ARBA00022737"/>
    </source>
</evidence>
<dbReference type="OrthoDB" id="251770at2759"/>
<keyword evidence="1" id="KW-0677">Repeat</keyword>
<evidence type="ECO:0000313" key="5">
    <source>
        <dbReference type="Proteomes" id="UP000242525"/>
    </source>
</evidence>